<dbReference type="PANTHER" id="PTHR11926">
    <property type="entry name" value="GLUCOSYL/GLUCURONOSYL TRANSFERASES"/>
    <property type="match status" value="1"/>
</dbReference>
<dbReference type="AlphaFoldDB" id="B9T3Q2"/>
<proteinExistence type="inferred from homology"/>
<keyword evidence="4" id="KW-1185">Reference proteome</keyword>
<dbReference type="GO" id="GO:0035251">
    <property type="term" value="F:UDP-glucosyltransferase activity"/>
    <property type="evidence" value="ECO:0000318"/>
    <property type="project" value="GO_Central"/>
</dbReference>
<dbReference type="InterPro" id="IPR002213">
    <property type="entry name" value="UDP_glucos_trans"/>
</dbReference>
<evidence type="ECO:0000313" key="4">
    <source>
        <dbReference type="Proteomes" id="UP000008311"/>
    </source>
</evidence>
<dbReference type="Proteomes" id="UP000008311">
    <property type="component" value="Unassembled WGS sequence"/>
</dbReference>
<dbReference type="Pfam" id="PF00201">
    <property type="entry name" value="UDPGT"/>
    <property type="match status" value="1"/>
</dbReference>
<organism evidence="3 4">
    <name type="scientific">Ricinus communis</name>
    <name type="common">Castor bean</name>
    <dbReference type="NCBI Taxonomy" id="3988"/>
    <lineage>
        <taxon>Eukaryota</taxon>
        <taxon>Viridiplantae</taxon>
        <taxon>Streptophyta</taxon>
        <taxon>Embryophyta</taxon>
        <taxon>Tracheophyta</taxon>
        <taxon>Spermatophyta</taxon>
        <taxon>Magnoliopsida</taxon>
        <taxon>eudicotyledons</taxon>
        <taxon>Gunneridae</taxon>
        <taxon>Pentapetalae</taxon>
        <taxon>rosids</taxon>
        <taxon>fabids</taxon>
        <taxon>Malpighiales</taxon>
        <taxon>Euphorbiaceae</taxon>
        <taxon>Acalyphoideae</taxon>
        <taxon>Acalypheae</taxon>
        <taxon>Ricinus</taxon>
    </lineage>
</organism>
<evidence type="ECO:0000256" key="2">
    <source>
        <dbReference type="ARBA" id="ARBA00022679"/>
    </source>
</evidence>
<dbReference type="InParanoid" id="B9T3Q2"/>
<dbReference type="CDD" id="cd03784">
    <property type="entry name" value="GT1_Gtf-like"/>
    <property type="match status" value="1"/>
</dbReference>
<evidence type="ECO:0000256" key="1">
    <source>
        <dbReference type="ARBA" id="ARBA00009995"/>
    </source>
</evidence>
<dbReference type="eggNOG" id="KOG1192">
    <property type="taxonomic scope" value="Eukaryota"/>
</dbReference>
<dbReference type="GO" id="GO:0047213">
    <property type="term" value="F:anthocyanidin 3-O-glucosyltransferase activity"/>
    <property type="evidence" value="ECO:0007669"/>
    <property type="project" value="UniProtKB-EC"/>
</dbReference>
<comment type="similarity">
    <text evidence="1">Belongs to the UDP-glycosyltransferase family.</text>
</comment>
<accession>B9T3Q2</accession>
<gene>
    <name evidence="3" type="ORF">RCOM_0038210</name>
</gene>
<dbReference type="SUPFAM" id="SSF53756">
    <property type="entry name" value="UDP-Glycosyltransferase/glycogen phosphorylase"/>
    <property type="match status" value="1"/>
</dbReference>
<dbReference type="Gene3D" id="3.40.50.2000">
    <property type="entry name" value="Glycogen Phosphorylase B"/>
    <property type="match status" value="2"/>
</dbReference>
<sequence>MVDLVDLESRRVFHVVAMPYPGRGHINPMINFCKLLVSRKPDILITFIITEEWLAYISTHPKPDAIRIATVPNVLPSERDRALDFPGYYEAVMTKMEAPFEQLLDHLEPPVTAIIGDIELRCAIDLGNRRNIPVAALWTMPATFFSILHHFHLFAQNQDSPIDLLENIPGISSSNLAELRAIFRRNDLRVLQLALECISKVHKARYLLFTSVYELEAKAIDTLKATFPFPVYSIGPAIAYLQLEASSSGANYSHNSPDYQKWLDCQPEGSVLYISLGSFLSVSRTQMDEMVAGLQDCGVRYLWVAREEAYRLKEICSDKGLVLPWCDQLKVLCHPSVGGFWTHCGWNSTLEAIFAGVPMLTFPLFLDQHSNSRQIVDEWRIGWKVQEEMREEHLVIREEISQLVQQFMDLESSERKGMSRRAKQLKSICHLAIAEGGSSVKNTDAFIGNILQEICV</sequence>
<dbReference type="EC" id="2.4.1.115" evidence="3"/>
<evidence type="ECO:0000313" key="3">
    <source>
        <dbReference type="EMBL" id="EEF29500.1"/>
    </source>
</evidence>
<dbReference type="PANTHER" id="PTHR11926:SF774">
    <property type="entry name" value="UDP-GLYCOSYLTRANSFERASE 85A1-RELATED"/>
    <property type="match status" value="1"/>
</dbReference>
<keyword evidence="2 3" id="KW-0808">Transferase</keyword>
<dbReference type="FunFam" id="3.40.50.2000:FF:000138">
    <property type="entry name" value="Glycosyltransferase"/>
    <property type="match status" value="1"/>
</dbReference>
<reference evidence="4" key="1">
    <citation type="journal article" date="2010" name="Nat. Biotechnol.">
        <title>Draft genome sequence of the oilseed species Ricinus communis.</title>
        <authorList>
            <person name="Chan A.P."/>
            <person name="Crabtree J."/>
            <person name="Zhao Q."/>
            <person name="Lorenzi H."/>
            <person name="Orvis J."/>
            <person name="Puiu D."/>
            <person name="Melake-Berhan A."/>
            <person name="Jones K.M."/>
            <person name="Redman J."/>
            <person name="Chen G."/>
            <person name="Cahoon E.B."/>
            <person name="Gedil M."/>
            <person name="Stanke M."/>
            <person name="Haas B.J."/>
            <person name="Wortman J.R."/>
            <person name="Fraser-Liggett C.M."/>
            <person name="Ravel J."/>
            <person name="Rabinowicz P.D."/>
        </authorList>
    </citation>
    <scope>NUCLEOTIDE SEQUENCE [LARGE SCALE GENOMIC DNA]</scope>
    <source>
        <strain evidence="4">cv. Hale</strain>
    </source>
</reference>
<protein>
    <submittedName>
        <fullName evidence="3">UDP-glucosyltransferase, putative</fullName>
        <ecNumber evidence="3">2.4.1.115</ecNumber>
    </submittedName>
</protein>
<name>B9T3Q2_RICCO</name>
<dbReference type="EMBL" id="EQ974430">
    <property type="protein sequence ID" value="EEF29500.1"/>
    <property type="molecule type" value="Genomic_DNA"/>
</dbReference>
<keyword evidence="3" id="KW-0328">Glycosyltransferase</keyword>